<sequence>MPDIVQVEVDFESHCKLCKYKDVLQSDEPCTSCLEQFWNWGSSKPVNFKLASKKDSVRSKRADKG</sequence>
<proteinExistence type="predicted"/>
<protein>
    <submittedName>
        <fullName evidence="1">Uncharacterized protein</fullName>
    </submittedName>
</protein>
<reference evidence="1" key="1">
    <citation type="journal article" date="2021" name="Proc. Natl. Acad. Sci. U.S.A.">
        <title>A Catalog of Tens of Thousands of Viruses from Human Metagenomes Reveals Hidden Associations with Chronic Diseases.</title>
        <authorList>
            <person name="Tisza M.J."/>
            <person name="Buck C.B."/>
        </authorList>
    </citation>
    <scope>NUCLEOTIDE SEQUENCE</scope>
    <source>
        <strain evidence="1">Cthu813</strain>
    </source>
</reference>
<name>A0A8S5VIA1_9CAUD</name>
<organism evidence="1">
    <name type="scientific">Siphoviridae sp. cthu813</name>
    <dbReference type="NCBI Taxonomy" id="2825618"/>
    <lineage>
        <taxon>Viruses</taxon>
        <taxon>Duplodnaviria</taxon>
        <taxon>Heunggongvirae</taxon>
        <taxon>Uroviricota</taxon>
        <taxon>Caudoviricetes</taxon>
    </lineage>
</organism>
<dbReference type="EMBL" id="BK016270">
    <property type="protein sequence ID" value="DAG06408.1"/>
    <property type="molecule type" value="Genomic_DNA"/>
</dbReference>
<evidence type="ECO:0000313" key="1">
    <source>
        <dbReference type="EMBL" id="DAG06408.1"/>
    </source>
</evidence>
<accession>A0A8S5VIA1</accession>